<name>A0ABQ2ZNP0_9GAMM</name>
<dbReference type="InterPro" id="IPR036900">
    <property type="entry name" value="A-D-PHexomutase_C_sf"/>
</dbReference>
<comment type="similarity">
    <text evidence="1 6 7">Belongs to the phosphohexose mutase family.</text>
</comment>
<comment type="function">
    <text evidence="6 8">Catalyzes the conversion of glucosamine-6-phosphate to glucosamine-1-phosphate.</text>
</comment>
<dbReference type="InterPro" id="IPR005846">
    <property type="entry name" value="A-D-PHexomutase_a/b/a-III"/>
</dbReference>
<keyword evidence="4 6" id="KW-0460">Magnesium</keyword>
<evidence type="ECO:0000259" key="12">
    <source>
        <dbReference type="Pfam" id="PF02880"/>
    </source>
</evidence>
<feature type="domain" description="Alpha-D-phosphohexomutase alpha/beta/alpha" evidence="12">
    <location>
        <begin position="276"/>
        <end position="380"/>
    </location>
</feature>
<evidence type="ECO:0000256" key="5">
    <source>
        <dbReference type="ARBA" id="ARBA00023235"/>
    </source>
</evidence>
<dbReference type="SUPFAM" id="SSF53738">
    <property type="entry name" value="Phosphoglucomutase, first 3 domains"/>
    <property type="match status" value="3"/>
</dbReference>
<feature type="modified residue" description="Phosphoserine" evidence="6">
    <location>
        <position position="120"/>
    </location>
</feature>
<dbReference type="NCBIfam" id="NF008139">
    <property type="entry name" value="PRK10887.1"/>
    <property type="match status" value="1"/>
</dbReference>
<protein>
    <recommendedName>
        <fullName evidence="6 8">Phosphoglucosamine mutase</fullName>
        <ecNumber evidence="6 8">5.4.2.10</ecNumber>
    </recommendedName>
</protein>
<dbReference type="CDD" id="cd05802">
    <property type="entry name" value="GlmM"/>
    <property type="match status" value="1"/>
</dbReference>
<evidence type="ECO:0000256" key="8">
    <source>
        <dbReference type="RuleBase" id="RU004327"/>
    </source>
</evidence>
<evidence type="ECO:0000259" key="11">
    <source>
        <dbReference type="Pfam" id="PF02879"/>
    </source>
</evidence>
<dbReference type="PROSITE" id="PS00710">
    <property type="entry name" value="PGM_PMM"/>
    <property type="match status" value="1"/>
</dbReference>
<proteinExistence type="inferred from homology"/>
<dbReference type="PANTHER" id="PTHR42946">
    <property type="entry name" value="PHOSPHOHEXOSE MUTASE"/>
    <property type="match status" value="1"/>
</dbReference>
<dbReference type="InterPro" id="IPR005843">
    <property type="entry name" value="A-D-PHexomutase_C"/>
</dbReference>
<comment type="PTM">
    <text evidence="6">Activated by phosphorylation.</text>
</comment>
<keyword evidence="2 6" id="KW-0597">Phosphoprotein</keyword>
<comment type="caution">
    <text evidence="13">The sequence shown here is derived from an EMBL/GenBank/DDBJ whole genome shotgun (WGS) entry which is preliminary data.</text>
</comment>
<evidence type="ECO:0000256" key="3">
    <source>
        <dbReference type="ARBA" id="ARBA00022723"/>
    </source>
</evidence>
<dbReference type="InterPro" id="IPR050060">
    <property type="entry name" value="Phosphoglucosamine_mutase"/>
</dbReference>
<comment type="cofactor">
    <cofactor evidence="6">
        <name>Mg(2+)</name>
        <dbReference type="ChEBI" id="CHEBI:18420"/>
    </cofactor>
    <text evidence="6">Binds 1 Mg(2+) ion per subunit.</text>
</comment>
<feature type="domain" description="Alpha-D-phosphohexomutase alpha/beta/alpha" evidence="10">
    <location>
        <begin position="20"/>
        <end position="153"/>
    </location>
</feature>
<dbReference type="InterPro" id="IPR016055">
    <property type="entry name" value="A-D-PHexomutase_a/b/a-I/II/III"/>
</dbReference>
<evidence type="ECO:0000256" key="4">
    <source>
        <dbReference type="ARBA" id="ARBA00022842"/>
    </source>
</evidence>
<dbReference type="Pfam" id="PF00408">
    <property type="entry name" value="PGM_PMM_IV"/>
    <property type="match status" value="1"/>
</dbReference>
<dbReference type="SUPFAM" id="SSF55957">
    <property type="entry name" value="Phosphoglucomutase, C-terminal domain"/>
    <property type="match status" value="1"/>
</dbReference>
<evidence type="ECO:0000259" key="9">
    <source>
        <dbReference type="Pfam" id="PF00408"/>
    </source>
</evidence>
<evidence type="ECO:0000256" key="7">
    <source>
        <dbReference type="RuleBase" id="RU004326"/>
    </source>
</evidence>
<evidence type="ECO:0000256" key="1">
    <source>
        <dbReference type="ARBA" id="ARBA00010231"/>
    </source>
</evidence>
<feature type="domain" description="Alpha-D-phosphohexomutase alpha/beta/alpha" evidence="11">
    <location>
        <begin position="175"/>
        <end position="272"/>
    </location>
</feature>
<dbReference type="InterPro" id="IPR006352">
    <property type="entry name" value="GlmM_bact"/>
</dbReference>
<sequence length="466" mass="49311">MLPQQGQGNPHGTMDTMNQRKYFGTDGIRGLVGQWPISADFMLRLGRAVGSVLAREGKERPQVLIGKDTRISGYMFEAALEAGLVAAGADVGLLGPMPTPAVAFLTRSMRAQTGVVISASHNPHHDNGIKFFSANGEKLSDAVELAIEQEVDADFVTVASERLGKAIRVSDAVARYAEFCKATVAEDFSLRGLKIVLDCAHGATYQVAPKVFAELGAEVLAIGDKPDGFNINHNVGSTHPQALQQAVLAHGADIGIAFDGDGDRVMLVDRHGMLADGDDILYVLARSLHAQGRLKGPVVGTLMSNYGLQLALAELDVPLIRANVGDRYVMQQLKQHDGMLGGETSGHILSLDRATTGDGIVAALAVLEALTSSGQDLAMARQGLKKLPQVMLNVRAAGAREALSSSEVQQALAEVEQTLHGRGRVVLRASGTEPLVRVTIEGADAVEVQQLAERLAGIVKSAAERS</sequence>
<feature type="binding site" description="via phosphate group" evidence="6">
    <location>
        <position position="120"/>
    </location>
    <ligand>
        <name>Mg(2+)</name>
        <dbReference type="ChEBI" id="CHEBI:18420"/>
    </ligand>
</feature>
<dbReference type="Pfam" id="PF02879">
    <property type="entry name" value="PGM_PMM_II"/>
    <property type="match status" value="1"/>
</dbReference>
<feature type="active site" description="Phosphoserine intermediate" evidence="6">
    <location>
        <position position="120"/>
    </location>
</feature>
<keyword evidence="14" id="KW-1185">Reference proteome</keyword>
<dbReference type="InterPro" id="IPR005844">
    <property type="entry name" value="A-D-PHexomutase_a/b/a-I"/>
</dbReference>
<accession>A0ABQ2ZNP0</accession>
<dbReference type="NCBIfam" id="TIGR01455">
    <property type="entry name" value="glmM"/>
    <property type="match status" value="1"/>
</dbReference>
<keyword evidence="5 6" id="KW-0413">Isomerase</keyword>
<dbReference type="Pfam" id="PF02880">
    <property type="entry name" value="PGM_PMM_III"/>
    <property type="match status" value="1"/>
</dbReference>
<dbReference type="InterPro" id="IPR005845">
    <property type="entry name" value="A-D-PHexomutase_a/b/a-II"/>
</dbReference>
<dbReference type="Proteomes" id="UP000621898">
    <property type="component" value="Unassembled WGS sequence"/>
</dbReference>
<evidence type="ECO:0000313" key="14">
    <source>
        <dbReference type="Proteomes" id="UP000621898"/>
    </source>
</evidence>
<dbReference type="PANTHER" id="PTHR42946:SF1">
    <property type="entry name" value="PHOSPHOGLUCOMUTASE (ALPHA-D-GLUCOSE-1,6-BISPHOSPHATE-DEPENDENT)"/>
    <property type="match status" value="1"/>
</dbReference>
<comment type="catalytic activity">
    <reaction evidence="6 8">
        <text>alpha-D-glucosamine 1-phosphate = D-glucosamine 6-phosphate</text>
        <dbReference type="Rhea" id="RHEA:23424"/>
        <dbReference type="ChEBI" id="CHEBI:58516"/>
        <dbReference type="ChEBI" id="CHEBI:58725"/>
        <dbReference type="EC" id="5.4.2.10"/>
    </reaction>
</comment>
<dbReference type="Gene3D" id="3.30.310.50">
    <property type="entry name" value="Alpha-D-phosphohexomutase, C-terminal domain"/>
    <property type="match status" value="1"/>
</dbReference>
<feature type="binding site" evidence="6">
    <location>
        <position position="261"/>
    </location>
    <ligand>
        <name>Mg(2+)</name>
        <dbReference type="ChEBI" id="CHEBI:18420"/>
    </ligand>
</feature>
<dbReference type="EMBL" id="BMXT01000001">
    <property type="protein sequence ID" value="GGY20241.1"/>
    <property type="molecule type" value="Genomic_DNA"/>
</dbReference>
<feature type="binding site" evidence="6">
    <location>
        <position position="259"/>
    </location>
    <ligand>
        <name>Mg(2+)</name>
        <dbReference type="ChEBI" id="CHEBI:18420"/>
    </ligand>
</feature>
<gene>
    <name evidence="6 13" type="primary">glmM</name>
    <name evidence="13" type="ORF">GCM10008098_10900</name>
</gene>
<dbReference type="InterPro" id="IPR016066">
    <property type="entry name" value="A-D-PHexomutase_CS"/>
</dbReference>
<dbReference type="HAMAP" id="MF_01554_B">
    <property type="entry name" value="GlmM_B"/>
    <property type="match status" value="1"/>
</dbReference>
<evidence type="ECO:0000259" key="10">
    <source>
        <dbReference type="Pfam" id="PF02878"/>
    </source>
</evidence>
<evidence type="ECO:0000256" key="6">
    <source>
        <dbReference type="HAMAP-Rule" id="MF_01554"/>
    </source>
</evidence>
<dbReference type="PRINTS" id="PR00509">
    <property type="entry name" value="PGMPMM"/>
</dbReference>
<organism evidence="13 14">
    <name type="scientific">Rhodanobacter panaciterrae</name>
    <dbReference type="NCBI Taxonomy" id="490572"/>
    <lineage>
        <taxon>Bacteria</taxon>
        <taxon>Pseudomonadati</taxon>
        <taxon>Pseudomonadota</taxon>
        <taxon>Gammaproteobacteria</taxon>
        <taxon>Lysobacterales</taxon>
        <taxon>Rhodanobacteraceae</taxon>
        <taxon>Rhodanobacter</taxon>
    </lineage>
</organism>
<dbReference type="Gene3D" id="3.40.120.10">
    <property type="entry name" value="Alpha-D-Glucose-1,6-Bisphosphate, subunit A, domain 3"/>
    <property type="match status" value="3"/>
</dbReference>
<dbReference type="Pfam" id="PF02878">
    <property type="entry name" value="PGM_PMM_I"/>
    <property type="match status" value="1"/>
</dbReference>
<keyword evidence="3 6" id="KW-0479">Metal-binding</keyword>
<reference evidence="14" key="1">
    <citation type="journal article" date="2019" name="Int. J. Syst. Evol. Microbiol.">
        <title>The Global Catalogue of Microorganisms (GCM) 10K type strain sequencing project: providing services to taxonomists for standard genome sequencing and annotation.</title>
        <authorList>
            <consortium name="The Broad Institute Genomics Platform"/>
            <consortium name="The Broad Institute Genome Sequencing Center for Infectious Disease"/>
            <person name="Wu L."/>
            <person name="Ma J."/>
        </authorList>
    </citation>
    <scope>NUCLEOTIDE SEQUENCE [LARGE SCALE GENOMIC DNA]</scope>
    <source>
        <strain evidence="14">KCTC 22232</strain>
    </source>
</reference>
<feature type="binding site" evidence="6">
    <location>
        <position position="263"/>
    </location>
    <ligand>
        <name>Mg(2+)</name>
        <dbReference type="ChEBI" id="CHEBI:18420"/>
    </ligand>
</feature>
<evidence type="ECO:0000256" key="2">
    <source>
        <dbReference type="ARBA" id="ARBA00022553"/>
    </source>
</evidence>
<dbReference type="InterPro" id="IPR005841">
    <property type="entry name" value="Alpha-D-phosphohexomutase_SF"/>
</dbReference>
<evidence type="ECO:0000313" key="13">
    <source>
        <dbReference type="EMBL" id="GGY20241.1"/>
    </source>
</evidence>
<feature type="domain" description="Alpha-D-phosphohexomutase C-terminal" evidence="9">
    <location>
        <begin position="391"/>
        <end position="456"/>
    </location>
</feature>
<dbReference type="EC" id="5.4.2.10" evidence="6 8"/>